<dbReference type="EMBL" id="BARV01009897">
    <property type="protein sequence ID" value="GAI05317.1"/>
    <property type="molecule type" value="Genomic_DNA"/>
</dbReference>
<gene>
    <name evidence="9" type="ORF">S06H3_19348</name>
</gene>
<proteinExistence type="predicted"/>
<feature type="non-terminal residue" evidence="9">
    <location>
        <position position="1"/>
    </location>
</feature>
<keyword evidence="7" id="KW-0472">Membrane</keyword>
<comment type="caution">
    <text evidence="9">The sequence shown here is derived from an EMBL/GenBank/DDBJ whole genome shotgun (WGS) entry which is preliminary data.</text>
</comment>
<organism evidence="9">
    <name type="scientific">marine sediment metagenome</name>
    <dbReference type="NCBI Taxonomy" id="412755"/>
    <lineage>
        <taxon>unclassified sequences</taxon>
        <taxon>metagenomes</taxon>
        <taxon>ecological metagenomes</taxon>
    </lineage>
</organism>
<evidence type="ECO:0000313" key="9">
    <source>
        <dbReference type="EMBL" id="GAI05317.1"/>
    </source>
</evidence>
<evidence type="ECO:0000256" key="2">
    <source>
        <dbReference type="ARBA" id="ARBA00022670"/>
    </source>
</evidence>
<feature type="domain" description="Peptidase M48" evidence="8">
    <location>
        <begin position="21"/>
        <end position="82"/>
    </location>
</feature>
<comment type="cofactor">
    <cofactor evidence="1">
        <name>Zn(2+)</name>
        <dbReference type="ChEBI" id="CHEBI:29105"/>
    </cofactor>
</comment>
<evidence type="ECO:0000256" key="6">
    <source>
        <dbReference type="ARBA" id="ARBA00023049"/>
    </source>
</evidence>
<keyword evidence="6" id="KW-0482">Metalloprotease</keyword>
<name>X1KE45_9ZZZZ</name>
<dbReference type="AlphaFoldDB" id="X1KE45"/>
<feature type="transmembrane region" description="Helical" evidence="7">
    <location>
        <begin position="25"/>
        <end position="52"/>
    </location>
</feature>
<accession>X1KE45</accession>
<keyword evidence="7" id="KW-0812">Transmembrane</keyword>
<dbReference type="GO" id="GO:0046872">
    <property type="term" value="F:metal ion binding"/>
    <property type="evidence" value="ECO:0007669"/>
    <property type="project" value="UniProtKB-KW"/>
</dbReference>
<evidence type="ECO:0000256" key="7">
    <source>
        <dbReference type="SAM" id="Phobius"/>
    </source>
</evidence>
<protein>
    <recommendedName>
        <fullName evidence="8">Peptidase M48 domain-containing protein</fullName>
    </recommendedName>
</protein>
<evidence type="ECO:0000256" key="3">
    <source>
        <dbReference type="ARBA" id="ARBA00022723"/>
    </source>
</evidence>
<keyword evidence="3" id="KW-0479">Metal-binding</keyword>
<reference evidence="9" key="1">
    <citation type="journal article" date="2014" name="Front. Microbiol.">
        <title>High frequency of phylogenetically diverse reductive dehalogenase-homologous genes in deep subseafloor sedimentary metagenomes.</title>
        <authorList>
            <person name="Kawai M."/>
            <person name="Futagami T."/>
            <person name="Toyoda A."/>
            <person name="Takaki Y."/>
            <person name="Nishi S."/>
            <person name="Hori S."/>
            <person name="Arai W."/>
            <person name="Tsubouchi T."/>
            <person name="Morono Y."/>
            <person name="Uchiyama I."/>
            <person name="Ito T."/>
            <person name="Fujiyama A."/>
            <person name="Inagaki F."/>
            <person name="Takami H."/>
        </authorList>
    </citation>
    <scope>NUCLEOTIDE SEQUENCE</scope>
    <source>
        <strain evidence="9">Expedition CK06-06</strain>
    </source>
</reference>
<sequence length="86" mass="9574">GLIFYLLSVLLGSSGLYQAFYMDEASIYTGLLFFGLLYTPAEMVLAVALHILSRKNEYEADRFAIQTTGKPESLVEALKKLHSEPV</sequence>
<keyword evidence="4" id="KW-0378">Hydrolase</keyword>
<evidence type="ECO:0000256" key="1">
    <source>
        <dbReference type="ARBA" id="ARBA00001947"/>
    </source>
</evidence>
<keyword evidence="2" id="KW-0645">Protease</keyword>
<dbReference type="GO" id="GO:0004222">
    <property type="term" value="F:metalloendopeptidase activity"/>
    <property type="evidence" value="ECO:0007669"/>
    <property type="project" value="InterPro"/>
</dbReference>
<dbReference type="InterPro" id="IPR001915">
    <property type="entry name" value="Peptidase_M48"/>
</dbReference>
<evidence type="ECO:0000256" key="5">
    <source>
        <dbReference type="ARBA" id="ARBA00022833"/>
    </source>
</evidence>
<dbReference type="Pfam" id="PF01435">
    <property type="entry name" value="Peptidase_M48"/>
    <property type="match status" value="1"/>
</dbReference>
<keyword evidence="7" id="KW-1133">Transmembrane helix</keyword>
<keyword evidence="5" id="KW-0862">Zinc</keyword>
<dbReference type="GO" id="GO:0006508">
    <property type="term" value="P:proteolysis"/>
    <property type="evidence" value="ECO:0007669"/>
    <property type="project" value="UniProtKB-KW"/>
</dbReference>
<evidence type="ECO:0000256" key="4">
    <source>
        <dbReference type="ARBA" id="ARBA00022801"/>
    </source>
</evidence>
<evidence type="ECO:0000259" key="8">
    <source>
        <dbReference type="Pfam" id="PF01435"/>
    </source>
</evidence>